<organism evidence="1 2">
    <name type="scientific">Camellia sinensis var. sinensis</name>
    <name type="common">China tea</name>
    <dbReference type="NCBI Taxonomy" id="542762"/>
    <lineage>
        <taxon>Eukaryota</taxon>
        <taxon>Viridiplantae</taxon>
        <taxon>Streptophyta</taxon>
        <taxon>Embryophyta</taxon>
        <taxon>Tracheophyta</taxon>
        <taxon>Spermatophyta</taxon>
        <taxon>Magnoliopsida</taxon>
        <taxon>eudicotyledons</taxon>
        <taxon>Gunneridae</taxon>
        <taxon>Pentapetalae</taxon>
        <taxon>asterids</taxon>
        <taxon>Ericales</taxon>
        <taxon>Theaceae</taxon>
        <taxon>Camellia</taxon>
    </lineage>
</organism>
<dbReference type="Proteomes" id="UP000306102">
    <property type="component" value="Unassembled WGS sequence"/>
</dbReference>
<proteinExistence type="predicted"/>
<accession>A0A4V3WJY7</accession>
<dbReference type="AlphaFoldDB" id="A0A4V3WJY7"/>
<reference evidence="1 2" key="1">
    <citation type="journal article" date="2018" name="Proc. Natl. Acad. Sci. U.S.A.">
        <title>Draft genome sequence of Camellia sinensis var. sinensis provides insights into the evolution of the tea genome and tea quality.</title>
        <authorList>
            <person name="Wei C."/>
            <person name="Yang H."/>
            <person name="Wang S."/>
            <person name="Zhao J."/>
            <person name="Liu C."/>
            <person name="Gao L."/>
            <person name="Xia E."/>
            <person name="Lu Y."/>
            <person name="Tai Y."/>
            <person name="She G."/>
            <person name="Sun J."/>
            <person name="Cao H."/>
            <person name="Tong W."/>
            <person name="Gao Q."/>
            <person name="Li Y."/>
            <person name="Deng W."/>
            <person name="Jiang X."/>
            <person name="Wang W."/>
            <person name="Chen Q."/>
            <person name="Zhang S."/>
            <person name="Li H."/>
            <person name="Wu J."/>
            <person name="Wang P."/>
            <person name="Li P."/>
            <person name="Shi C."/>
            <person name="Zheng F."/>
            <person name="Jian J."/>
            <person name="Huang B."/>
            <person name="Shan D."/>
            <person name="Shi M."/>
            <person name="Fang C."/>
            <person name="Yue Y."/>
            <person name="Li F."/>
            <person name="Li D."/>
            <person name="Wei S."/>
            <person name="Han B."/>
            <person name="Jiang C."/>
            <person name="Yin Y."/>
            <person name="Xia T."/>
            <person name="Zhang Z."/>
            <person name="Bennetzen J.L."/>
            <person name="Zhao S."/>
            <person name="Wan X."/>
        </authorList>
    </citation>
    <scope>NUCLEOTIDE SEQUENCE [LARGE SCALE GENOMIC DNA]</scope>
    <source>
        <strain evidence="2">cv. Shuchazao</strain>
        <tissue evidence="1">Leaf</tissue>
    </source>
</reference>
<evidence type="ECO:0000313" key="1">
    <source>
        <dbReference type="EMBL" id="THF98766.1"/>
    </source>
</evidence>
<keyword evidence="2" id="KW-1185">Reference proteome</keyword>
<name>A0A4V3WJY7_CAMSN</name>
<dbReference type="EMBL" id="SDRB02012143">
    <property type="protein sequence ID" value="THF98766.1"/>
    <property type="molecule type" value="Genomic_DNA"/>
</dbReference>
<comment type="caution">
    <text evidence="1">The sequence shown here is derived from an EMBL/GenBank/DDBJ whole genome shotgun (WGS) entry which is preliminary data.</text>
</comment>
<sequence length="128" mass="14692">METTAWKESGQAPYEEGSLLWLTSSPPYYLERGHAKKRNCGNWKLLKESMQVNQKRMSPSIPPKQERRAIRIITYQNHPTEPSTAPKIAIKSPCTQRHYTRVQMLVCDLLDVDKKMFLVISSVSDAAE</sequence>
<evidence type="ECO:0000313" key="2">
    <source>
        <dbReference type="Proteomes" id="UP000306102"/>
    </source>
</evidence>
<gene>
    <name evidence="1" type="ORF">TEA_017838</name>
</gene>
<protein>
    <submittedName>
        <fullName evidence="1">Uncharacterized protein</fullName>
    </submittedName>
</protein>